<name>A0ABV2J411_9HYPH</name>
<proteinExistence type="predicted"/>
<evidence type="ECO:0000313" key="2">
    <source>
        <dbReference type="Proteomes" id="UP001549047"/>
    </source>
</evidence>
<accession>A0ABV2J411</accession>
<dbReference type="InterPro" id="IPR035437">
    <property type="entry name" value="SNase_OB-fold_sf"/>
</dbReference>
<comment type="caution">
    <text evidence="1">The sequence shown here is derived from an EMBL/GenBank/DDBJ whole genome shotgun (WGS) entry which is preliminary data.</text>
</comment>
<dbReference type="EMBL" id="JBEPMB010000007">
    <property type="protein sequence ID" value="MET3615494.1"/>
    <property type="molecule type" value="Genomic_DNA"/>
</dbReference>
<dbReference type="Proteomes" id="UP001549047">
    <property type="component" value="Unassembled WGS sequence"/>
</dbReference>
<gene>
    <name evidence="1" type="ORF">ABID16_003838</name>
</gene>
<keyword evidence="2" id="KW-1185">Reference proteome</keyword>
<reference evidence="1 2" key="1">
    <citation type="submission" date="2024-06" db="EMBL/GenBank/DDBJ databases">
        <title>Genomic Encyclopedia of Type Strains, Phase IV (KMG-IV): sequencing the most valuable type-strain genomes for metagenomic binning, comparative biology and taxonomic classification.</title>
        <authorList>
            <person name="Goeker M."/>
        </authorList>
    </citation>
    <scope>NUCLEOTIDE SEQUENCE [LARGE SCALE GENOMIC DNA]</scope>
    <source>
        <strain evidence="1 2">DSM 29780</strain>
    </source>
</reference>
<keyword evidence="1" id="KW-0378">Hydrolase</keyword>
<dbReference type="GO" id="GO:0004519">
    <property type="term" value="F:endonuclease activity"/>
    <property type="evidence" value="ECO:0007669"/>
    <property type="project" value="UniProtKB-KW"/>
</dbReference>
<keyword evidence="1" id="KW-0255">Endonuclease</keyword>
<keyword evidence="1" id="KW-0540">Nuclease</keyword>
<dbReference type="Gene3D" id="2.40.50.90">
    <property type="match status" value="1"/>
</dbReference>
<evidence type="ECO:0000313" key="1">
    <source>
        <dbReference type="EMBL" id="MET3615494.1"/>
    </source>
</evidence>
<sequence>MRQIKGPIAADVLRVLDGDTVEVRAYPWPQQSVDVLVRLRGIDAPEIHSKCAAERVRAEIAKDRLSGMIGGQNKVLLTDIGGDKYFGRVVANLGLEDGEDAASTLILENLVQPYDGGHKEHPLCPSS</sequence>
<dbReference type="RefSeq" id="WP_354557956.1">
    <property type="nucleotide sequence ID" value="NZ_JBEPMB010000007.1"/>
</dbReference>
<dbReference type="SUPFAM" id="SSF50199">
    <property type="entry name" value="Staphylococcal nuclease"/>
    <property type="match status" value="1"/>
</dbReference>
<protein>
    <submittedName>
        <fullName evidence="1">Endonuclease YncB(Thermonuclease family)</fullName>
    </submittedName>
</protein>
<organism evidence="1 2">
    <name type="scientific">Rhizobium aquaticum</name>
    <dbReference type="NCBI Taxonomy" id="1549636"/>
    <lineage>
        <taxon>Bacteria</taxon>
        <taxon>Pseudomonadati</taxon>
        <taxon>Pseudomonadota</taxon>
        <taxon>Alphaproteobacteria</taxon>
        <taxon>Hyphomicrobiales</taxon>
        <taxon>Rhizobiaceae</taxon>
        <taxon>Rhizobium/Agrobacterium group</taxon>
        <taxon>Rhizobium</taxon>
    </lineage>
</organism>